<reference evidence="1 2" key="1">
    <citation type="submission" date="2021-06" db="EMBL/GenBank/DDBJ databases">
        <title>Caerostris extrusa draft genome.</title>
        <authorList>
            <person name="Kono N."/>
            <person name="Arakawa K."/>
        </authorList>
    </citation>
    <scope>NUCLEOTIDE SEQUENCE [LARGE SCALE GENOMIC DNA]</scope>
</reference>
<dbReference type="Proteomes" id="UP001054945">
    <property type="component" value="Unassembled WGS sequence"/>
</dbReference>
<proteinExistence type="predicted"/>
<keyword evidence="2" id="KW-1185">Reference proteome</keyword>
<comment type="caution">
    <text evidence="1">The sequence shown here is derived from an EMBL/GenBank/DDBJ whole genome shotgun (WGS) entry which is preliminary data.</text>
</comment>
<gene>
    <name evidence="1" type="ORF">CEXT_715341</name>
</gene>
<feature type="non-terminal residue" evidence="1">
    <location>
        <position position="1"/>
    </location>
</feature>
<dbReference type="AlphaFoldDB" id="A0AAV4QBC7"/>
<organism evidence="1 2">
    <name type="scientific">Caerostris extrusa</name>
    <name type="common">Bark spider</name>
    <name type="synonym">Caerostris bankana</name>
    <dbReference type="NCBI Taxonomy" id="172846"/>
    <lineage>
        <taxon>Eukaryota</taxon>
        <taxon>Metazoa</taxon>
        <taxon>Ecdysozoa</taxon>
        <taxon>Arthropoda</taxon>
        <taxon>Chelicerata</taxon>
        <taxon>Arachnida</taxon>
        <taxon>Araneae</taxon>
        <taxon>Araneomorphae</taxon>
        <taxon>Entelegynae</taxon>
        <taxon>Araneoidea</taxon>
        <taxon>Araneidae</taxon>
        <taxon>Caerostris</taxon>
    </lineage>
</organism>
<name>A0AAV4QBC7_CAEEX</name>
<sequence length="52" mass="5861">ATLQHGSKGVSVFWLRSWKEIGSFAKLSGTKIVTEERHGIFEKEIELNCPTN</sequence>
<dbReference type="EMBL" id="BPLR01005862">
    <property type="protein sequence ID" value="GIY05622.1"/>
    <property type="molecule type" value="Genomic_DNA"/>
</dbReference>
<protein>
    <submittedName>
        <fullName evidence="1">Uncharacterized protein</fullName>
    </submittedName>
</protein>
<evidence type="ECO:0000313" key="1">
    <source>
        <dbReference type="EMBL" id="GIY05622.1"/>
    </source>
</evidence>
<evidence type="ECO:0000313" key="2">
    <source>
        <dbReference type="Proteomes" id="UP001054945"/>
    </source>
</evidence>
<accession>A0AAV4QBC7</accession>